<dbReference type="AlphaFoldDB" id="A0A9P5SC86"/>
<dbReference type="InterPro" id="IPR032675">
    <property type="entry name" value="LRR_dom_sf"/>
</dbReference>
<proteinExistence type="predicted"/>
<dbReference type="SUPFAM" id="SSF52047">
    <property type="entry name" value="RNI-like"/>
    <property type="match status" value="1"/>
</dbReference>
<protein>
    <submittedName>
        <fullName evidence="1">Uncharacterized protein</fullName>
    </submittedName>
</protein>
<keyword evidence="2" id="KW-1185">Reference proteome</keyword>
<accession>A0A9P5SC86</accession>
<evidence type="ECO:0000313" key="2">
    <source>
        <dbReference type="Proteomes" id="UP000696485"/>
    </source>
</evidence>
<gene>
    <name evidence="1" type="ORF">BG006_011250</name>
</gene>
<comment type="caution">
    <text evidence="1">The sequence shown here is derived from an EMBL/GenBank/DDBJ whole genome shotgun (WGS) entry which is preliminary data.</text>
</comment>
<dbReference type="EMBL" id="JAAAUY010000950">
    <property type="protein sequence ID" value="KAF9325268.1"/>
    <property type="molecule type" value="Genomic_DNA"/>
</dbReference>
<name>A0A9P5SC86_9FUNG</name>
<organism evidence="1 2">
    <name type="scientific">Podila minutissima</name>
    <dbReference type="NCBI Taxonomy" id="64525"/>
    <lineage>
        <taxon>Eukaryota</taxon>
        <taxon>Fungi</taxon>
        <taxon>Fungi incertae sedis</taxon>
        <taxon>Mucoromycota</taxon>
        <taxon>Mortierellomycotina</taxon>
        <taxon>Mortierellomycetes</taxon>
        <taxon>Mortierellales</taxon>
        <taxon>Mortierellaceae</taxon>
        <taxon>Podila</taxon>
    </lineage>
</organism>
<sequence>MIRVIDCGTLDWPFAEYVAMRNLTVLRIPYSHSKVVSLLEAALGLRDLELFPLGPSPDRLPGLLSAISSHIHLRIVKLSYAFTLNPVQLGWILWSFAGLESISLSVTVREQDLDTSLAEQQQLDKILATAPSCPTVKELDLESVFFNSNHIVLATFLRQCRHLESFSLPNISNASTPDYAAIFMTAKARIQHLDAHRAWRSGASLAATIQACVGLRWFRGAIVQNGPQSIVDALLEHRETLEDVDLTDTGSNELTGTMLQALLCACPRLRSFVAMMPHPIMDRHLNPVLDASDMVTTTTGEQSLDWACMDLRELAIRFMPNVDILPNRITADEAQRGRAKHIPVIPRVLVAQLGRLSKLEDLRLGYLARAKVKRSADAVNSDGHTEDRGQMVEGMQTISEAVADLATLDRLKRLELRNLKKFVDHEVLQETRRIHWRNMEWCQLS</sequence>
<dbReference type="Gene3D" id="3.80.10.10">
    <property type="entry name" value="Ribonuclease Inhibitor"/>
    <property type="match status" value="1"/>
</dbReference>
<reference evidence="1" key="1">
    <citation type="journal article" date="2020" name="Fungal Divers.">
        <title>Resolving the Mortierellaceae phylogeny through synthesis of multi-gene phylogenetics and phylogenomics.</title>
        <authorList>
            <person name="Vandepol N."/>
            <person name="Liber J."/>
            <person name="Desiro A."/>
            <person name="Na H."/>
            <person name="Kennedy M."/>
            <person name="Barry K."/>
            <person name="Grigoriev I.V."/>
            <person name="Miller A.N."/>
            <person name="O'Donnell K."/>
            <person name="Stajich J.E."/>
            <person name="Bonito G."/>
        </authorList>
    </citation>
    <scope>NUCLEOTIDE SEQUENCE</scope>
    <source>
        <strain evidence="1">NVP1</strain>
    </source>
</reference>
<dbReference type="Proteomes" id="UP000696485">
    <property type="component" value="Unassembled WGS sequence"/>
</dbReference>
<evidence type="ECO:0000313" key="1">
    <source>
        <dbReference type="EMBL" id="KAF9325268.1"/>
    </source>
</evidence>